<reference evidence="1" key="2">
    <citation type="submission" date="2023-04" db="EMBL/GenBank/DDBJ databases">
        <authorList>
            <person name="Bruccoleri R.E."/>
            <person name="Oakeley E.J."/>
            <person name="Faust A.-M."/>
            <person name="Dessus-Babus S."/>
            <person name="Altorfer M."/>
            <person name="Burckhardt D."/>
            <person name="Oertli M."/>
            <person name="Naumann U."/>
            <person name="Petersen F."/>
            <person name="Wong J."/>
        </authorList>
    </citation>
    <scope>NUCLEOTIDE SEQUENCE</scope>
    <source>
        <strain evidence="1">GSM-AAB239-AS_SAM_17_03QT</strain>
        <tissue evidence="1">Leaf</tissue>
    </source>
</reference>
<accession>A0AAX6G1E5</accession>
<evidence type="ECO:0008006" key="3">
    <source>
        <dbReference type="Google" id="ProtNLM"/>
    </source>
</evidence>
<protein>
    <recommendedName>
        <fullName evidence="3">DUF2752 domain-containing protein</fullName>
    </recommendedName>
</protein>
<evidence type="ECO:0000313" key="2">
    <source>
        <dbReference type="Proteomes" id="UP001140949"/>
    </source>
</evidence>
<dbReference type="EMBL" id="JANAVB010024157">
    <property type="protein sequence ID" value="KAJ6822534.1"/>
    <property type="molecule type" value="Genomic_DNA"/>
</dbReference>
<sequence>MHQLCPACGLCRVGWNGVGCKKIWQAYVVSLGSL</sequence>
<name>A0AAX6G1E5_IRIPA</name>
<gene>
    <name evidence="1" type="ORF">M6B38_388160</name>
</gene>
<dbReference type="AlphaFoldDB" id="A0AAX6G1E5"/>
<evidence type="ECO:0000313" key="1">
    <source>
        <dbReference type="EMBL" id="KAJ6822534.1"/>
    </source>
</evidence>
<keyword evidence="2" id="KW-1185">Reference proteome</keyword>
<comment type="caution">
    <text evidence="1">The sequence shown here is derived from an EMBL/GenBank/DDBJ whole genome shotgun (WGS) entry which is preliminary data.</text>
</comment>
<dbReference type="Proteomes" id="UP001140949">
    <property type="component" value="Unassembled WGS sequence"/>
</dbReference>
<proteinExistence type="predicted"/>
<reference evidence="1" key="1">
    <citation type="journal article" date="2023" name="GigaByte">
        <title>Genome assembly of the bearded iris, Iris pallida Lam.</title>
        <authorList>
            <person name="Bruccoleri R.E."/>
            <person name="Oakeley E.J."/>
            <person name="Faust A.M.E."/>
            <person name="Altorfer M."/>
            <person name="Dessus-Babus S."/>
            <person name="Burckhardt D."/>
            <person name="Oertli M."/>
            <person name="Naumann U."/>
            <person name="Petersen F."/>
            <person name="Wong J."/>
        </authorList>
    </citation>
    <scope>NUCLEOTIDE SEQUENCE</scope>
    <source>
        <strain evidence="1">GSM-AAB239-AS_SAM_17_03QT</strain>
    </source>
</reference>
<organism evidence="1 2">
    <name type="scientific">Iris pallida</name>
    <name type="common">Sweet iris</name>
    <dbReference type="NCBI Taxonomy" id="29817"/>
    <lineage>
        <taxon>Eukaryota</taxon>
        <taxon>Viridiplantae</taxon>
        <taxon>Streptophyta</taxon>
        <taxon>Embryophyta</taxon>
        <taxon>Tracheophyta</taxon>
        <taxon>Spermatophyta</taxon>
        <taxon>Magnoliopsida</taxon>
        <taxon>Liliopsida</taxon>
        <taxon>Asparagales</taxon>
        <taxon>Iridaceae</taxon>
        <taxon>Iridoideae</taxon>
        <taxon>Irideae</taxon>
        <taxon>Iris</taxon>
    </lineage>
</organism>